<feature type="coiled-coil region" evidence="1">
    <location>
        <begin position="618"/>
        <end position="652"/>
    </location>
</feature>
<evidence type="ECO:0000256" key="1">
    <source>
        <dbReference type="SAM" id="Coils"/>
    </source>
</evidence>
<feature type="region of interest" description="Disordered" evidence="2">
    <location>
        <begin position="142"/>
        <end position="161"/>
    </location>
</feature>
<keyword evidence="1" id="KW-0175">Coiled coil</keyword>
<keyword evidence="4" id="KW-1185">Reference proteome</keyword>
<organism evidence="3 4">
    <name type="scientific">Leptidea sinapis</name>
    <dbReference type="NCBI Taxonomy" id="189913"/>
    <lineage>
        <taxon>Eukaryota</taxon>
        <taxon>Metazoa</taxon>
        <taxon>Ecdysozoa</taxon>
        <taxon>Arthropoda</taxon>
        <taxon>Hexapoda</taxon>
        <taxon>Insecta</taxon>
        <taxon>Pterygota</taxon>
        <taxon>Neoptera</taxon>
        <taxon>Endopterygota</taxon>
        <taxon>Lepidoptera</taxon>
        <taxon>Glossata</taxon>
        <taxon>Ditrysia</taxon>
        <taxon>Papilionoidea</taxon>
        <taxon>Pieridae</taxon>
        <taxon>Dismorphiinae</taxon>
        <taxon>Leptidea</taxon>
    </lineage>
</organism>
<feature type="compositionally biased region" description="Basic and acidic residues" evidence="2">
    <location>
        <begin position="112"/>
        <end position="127"/>
    </location>
</feature>
<reference evidence="3 4" key="1">
    <citation type="submission" date="2017-07" db="EMBL/GenBank/DDBJ databases">
        <authorList>
            <person name="Talla V."/>
            <person name="Backstrom N."/>
        </authorList>
    </citation>
    <scope>NUCLEOTIDE SEQUENCE [LARGE SCALE GENOMIC DNA]</scope>
</reference>
<name>A0A5E4R081_9NEOP</name>
<dbReference type="Proteomes" id="UP000324832">
    <property type="component" value="Unassembled WGS sequence"/>
</dbReference>
<evidence type="ECO:0000313" key="3">
    <source>
        <dbReference type="EMBL" id="VVD03886.1"/>
    </source>
</evidence>
<feature type="region of interest" description="Disordered" evidence="2">
    <location>
        <begin position="61"/>
        <end position="91"/>
    </location>
</feature>
<feature type="region of interest" description="Disordered" evidence="2">
    <location>
        <begin position="291"/>
        <end position="314"/>
    </location>
</feature>
<feature type="region of interest" description="Disordered" evidence="2">
    <location>
        <begin position="189"/>
        <end position="258"/>
    </location>
</feature>
<feature type="region of interest" description="Disordered" evidence="2">
    <location>
        <begin position="103"/>
        <end position="127"/>
    </location>
</feature>
<sequence length="954" mass="108404">MFNFFKRKPKADAVTPETSRKLPTATPAPPVEPRTPPSPDTAQKDVVNLLIPDTSYTHKTSFLNIMGRKKRNKRRNKQEKPSEADKNSDDAAFVKAIVLQKYAPAQSKQQHVSREYDARPSEDEKRRTEALLTEIAKHIDCSARDEQMGTDNSKEPLYETVDPIDSYKNDLKDELEMLLNTDHNKIDDNLSAAAKKSSLKPPKVDEGCSDDDRSDNGKKRVTFQKRVIFDDGDEQTDEGSSFESLTSEETEYLDDVPDNDELLGGYIVNAETPVIKVESVDHLCRGDNSDSGFLECDKESGDETSDVKSMVESEDDAEIIDDMDEESDRELVPEECETESKDLVSEDNKLQKEVSALSSLADSRCEELERARDIISSLRREVETKEQEIEQLKCELAAAYKESELIRQRSRALEDEVTAARTCSADLADQLTKRNDEAIRQLKGELQEGQSRCAALAARELAAAEANTNKWRLAHEAARSQAAARAERILADCEWKMRELEKRARDTEREKRETHKAELQQLRGLAAEQQRSVQSLATQLERAQASEEELQAEVHALEELMEKMRQKEEMESVKQQHSQEVEALRAEQEAAAARWAASRAALDRAHADALRSALAALREDGERDVRNAERKLRETNTRFENLKEVLASKESEWQRALADARSQADWELLQLRHLLDKADINYANNVENEQWEQFMTDKENCLERMKAECRQEGDEHRAKREKQLLEEIAELKTLVQSKSSEFEELSGAASAIGRTLAVTEQELREALEREKALRGKREEDENKLTQVQKTSREQIEHLTRKCACLRKLFDDMRARLSARERTAEQASRAKDKEIHTLKAEVARLTKILVEQSSPKLGTRTRADGCETTQKEETSTKESQTDSQTNATRRKGGSLRTPELARKRPTLPDLQPLPSELRAAADSEQNGRPRAKSVDLPAVQVPVRIKQLEQRYNDK</sequence>
<feature type="compositionally biased region" description="Basic and acidic residues" evidence="2">
    <location>
        <begin position="142"/>
        <end position="157"/>
    </location>
</feature>
<feature type="compositionally biased region" description="Basic residues" evidence="2">
    <location>
        <begin position="67"/>
        <end position="77"/>
    </location>
</feature>
<evidence type="ECO:0000256" key="2">
    <source>
        <dbReference type="SAM" id="MobiDB-lite"/>
    </source>
</evidence>
<accession>A0A5E4R081</accession>
<feature type="coiled-coil region" evidence="1">
    <location>
        <begin position="483"/>
        <end position="594"/>
    </location>
</feature>
<feature type="compositionally biased region" description="Pro residues" evidence="2">
    <location>
        <begin position="26"/>
        <end position="39"/>
    </location>
</feature>
<evidence type="ECO:0000313" key="4">
    <source>
        <dbReference type="Proteomes" id="UP000324832"/>
    </source>
</evidence>
<feature type="compositionally biased region" description="Basic and acidic residues" evidence="2">
    <location>
        <begin position="295"/>
        <end position="311"/>
    </location>
</feature>
<feature type="region of interest" description="Disordered" evidence="2">
    <location>
        <begin position="770"/>
        <end position="792"/>
    </location>
</feature>
<dbReference type="EMBL" id="FZQP02006814">
    <property type="protein sequence ID" value="VVD03886.1"/>
    <property type="molecule type" value="Genomic_DNA"/>
</dbReference>
<feature type="coiled-coil region" evidence="1">
    <location>
        <begin position="368"/>
        <end position="459"/>
    </location>
</feature>
<proteinExistence type="predicted"/>
<feature type="compositionally biased region" description="Basic and acidic residues" evidence="2">
    <location>
        <begin position="770"/>
        <end position="783"/>
    </location>
</feature>
<feature type="compositionally biased region" description="Basic and acidic residues" evidence="2">
    <location>
        <begin position="202"/>
        <end position="218"/>
    </location>
</feature>
<feature type="region of interest" description="Disordered" evidence="2">
    <location>
        <begin position="854"/>
        <end position="938"/>
    </location>
</feature>
<feature type="compositionally biased region" description="Basic and acidic residues" evidence="2">
    <location>
        <begin position="860"/>
        <end position="879"/>
    </location>
</feature>
<gene>
    <name evidence="3" type="ORF">LSINAPIS_LOCUS13779</name>
</gene>
<dbReference type="AlphaFoldDB" id="A0A5E4R081"/>
<feature type="compositionally biased region" description="Acidic residues" evidence="2">
    <location>
        <begin position="246"/>
        <end position="258"/>
    </location>
</feature>
<protein>
    <submittedName>
        <fullName evidence="3">Uncharacterized protein</fullName>
    </submittedName>
</protein>
<feature type="compositionally biased region" description="Basic and acidic residues" evidence="2">
    <location>
        <begin position="78"/>
        <end position="89"/>
    </location>
</feature>
<feature type="compositionally biased region" description="Low complexity" evidence="2">
    <location>
        <begin position="190"/>
        <end position="201"/>
    </location>
</feature>
<feature type="region of interest" description="Disordered" evidence="2">
    <location>
        <begin position="1"/>
        <end position="45"/>
    </location>
</feature>